<organism evidence="1 2">
    <name type="scientific">Gordonia polyisoprenivorans</name>
    <dbReference type="NCBI Taxonomy" id="84595"/>
    <lineage>
        <taxon>Bacteria</taxon>
        <taxon>Bacillati</taxon>
        <taxon>Actinomycetota</taxon>
        <taxon>Actinomycetes</taxon>
        <taxon>Mycobacteriales</taxon>
        <taxon>Gordoniaceae</taxon>
        <taxon>Gordonia</taxon>
    </lineage>
</organism>
<dbReference type="EMBL" id="JAAXPC010000024">
    <property type="protein sequence ID" value="NKY04844.1"/>
    <property type="molecule type" value="Genomic_DNA"/>
</dbReference>
<protein>
    <submittedName>
        <fullName evidence="1">Uncharacterized protein</fullName>
    </submittedName>
</protein>
<reference evidence="1 2" key="1">
    <citation type="submission" date="2020-04" db="EMBL/GenBank/DDBJ databases">
        <title>MicrobeNet Type strains.</title>
        <authorList>
            <person name="Nicholson A.C."/>
        </authorList>
    </citation>
    <scope>NUCLEOTIDE SEQUENCE [LARGE SCALE GENOMIC DNA]</scope>
    <source>
        <strain evidence="1 2">ATCC BAA-14</strain>
    </source>
</reference>
<sequence>MTVFDPEVAAIIADHANDPDDPHDPDHSDDAVVDPGLVDRLFKWLNL</sequence>
<name>A0A846WT93_9ACTN</name>
<evidence type="ECO:0000313" key="1">
    <source>
        <dbReference type="EMBL" id="NKY04844.1"/>
    </source>
</evidence>
<dbReference type="RefSeq" id="WP_165776295.1">
    <property type="nucleotide sequence ID" value="NZ_JAAXPC010000024.1"/>
</dbReference>
<accession>A0A846WT93</accession>
<proteinExistence type="predicted"/>
<comment type="caution">
    <text evidence="1">The sequence shown here is derived from an EMBL/GenBank/DDBJ whole genome shotgun (WGS) entry which is preliminary data.</text>
</comment>
<evidence type="ECO:0000313" key="2">
    <source>
        <dbReference type="Proteomes" id="UP000563898"/>
    </source>
</evidence>
<gene>
    <name evidence="1" type="ORF">HGA05_25100</name>
</gene>
<dbReference type="Proteomes" id="UP000563898">
    <property type="component" value="Unassembled WGS sequence"/>
</dbReference>
<dbReference type="AlphaFoldDB" id="A0A846WT93"/>